<evidence type="ECO:0000313" key="3">
    <source>
        <dbReference type="Proteomes" id="UP001314170"/>
    </source>
</evidence>
<evidence type="ECO:0000256" key="1">
    <source>
        <dbReference type="SAM" id="SignalP"/>
    </source>
</evidence>
<dbReference type="AlphaFoldDB" id="A0AAV1QNQ6"/>
<gene>
    <name evidence="2" type="ORF">DCAF_LOCUS978</name>
</gene>
<reference evidence="2 3" key="1">
    <citation type="submission" date="2024-01" db="EMBL/GenBank/DDBJ databases">
        <authorList>
            <person name="Waweru B."/>
        </authorList>
    </citation>
    <scope>NUCLEOTIDE SEQUENCE [LARGE SCALE GENOMIC DNA]</scope>
</reference>
<feature type="chain" id="PRO_5043965338" evidence="1">
    <location>
        <begin position="30"/>
        <end position="89"/>
    </location>
</feature>
<comment type="caution">
    <text evidence="2">The sequence shown here is derived from an EMBL/GenBank/DDBJ whole genome shotgun (WGS) entry which is preliminary data.</text>
</comment>
<name>A0AAV1QNQ6_9ROSI</name>
<feature type="signal peptide" evidence="1">
    <location>
        <begin position="1"/>
        <end position="29"/>
    </location>
</feature>
<accession>A0AAV1QNQ6</accession>
<sequence>MKVVSASKVSKRFLLLVAIVGLMVTSAVAKGGRGGGVILGSSGAGGGSRYIGRGRTTGVKTSASVAWGPTTTFGLIERLLFMAFIVLVV</sequence>
<dbReference type="Proteomes" id="UP001314170">
    <property type="component" value="Unassembled WGS sequence"/>
</dbReference>
<organism evidence="2 3">
    <name type="scientific">Dovyalis caffra</name>
    <dbReference type="NCBI Taxonomy" id="77055"/>
    <lineage>
        <taxon>Eukaryota</taxon>
        <taxon>Viridiplantae</taxon>
        <taxon>Streptophyta</taxon>
        <taxon>Embryophyta</taxon>
        <taxon>Tracheophyta</taxon>
        <taxon>Spermatophyta</taxon>
        <taxon>Magnoliopsida</taxon>
        <taxon>eudicotyledons</taxon>
        <taxon>Gunneridae</taxon>
        <taxon>Pentapetalae</taxon>
        <taxon>rosids</taxon>
        <taxon>fabids</taxon>
        <taxon>Malpighiales</taxon>
        <taxon>Salicaceae</taxon>
        <taxon>Flacourtieae</taxon>
        <taxon>Dovyalis</taxon>
    </lineage>
</organism>
<protein>
    <submittedName>
        <fullName evidence="2">Uncharacterized protein</fullName>
    </submittedName>
</protein>
<proteinExistence type="predicted"/>
<dbReference type="EMBL" id="CAWUPB010000079">
    <property type="protein sequence ID" value="CAK7323352.1"/>
    <property type="molecule type" value="Genomic_DNA"/>
</dbReference>
<keyword evidence="1" id="KW-0732">Signal</keyword>
<keyword evidence="3" id="KW-1185">Reference proteome</keyword>
<evidence type="ECO:0000313" key="2">
    <source>
        <dbReference type="EMBL" id="CAK7323352.1"/>
    </source>
</evidence>